<keyword evidence="1" id="KW-0175">Coiled coil</keyword>
<organism evidence="2 3">
    <name type="scientific">Lachnospira eligens</name>
    <dbReference type="NCBI Taxonomy" id="39485"/>
    <lineage>
        <taxon>Bacteria</taxon>
        <taxon>Bacillati</taxon>
        <taxon>Bacillota</taxon>
        <taxon>Clostridia</taxon>
        <taxon>Lachnospirales</taxon>
        <taxon>Lachnospiraceae</taxon>
        <taxon>Lachnospira</taxon>
    </lineage>
</organism>
<protein>
    <submittedName>
        <fullName evidence="2">Uncharacterized protein</fullName>
    </submittedName>
</protein>
<feature type="coiled-coil region" evidence="1">
    <location>
        <begin position="49"/>
        <end position="86"/>
    </location>
</feature>
<proteinExistence type="predicted"/>
<evidence type="ECO:0000313" key="2">
    <source>
        <dbReference type="EMBL" id="RHL71018.1"/>
    </source>
</evidence>
<reference evidence="2 3" key="1">
    <citation type="submission" date="2018-08" db="EMBL/GenBank/DDBJ databases">
        <title>A genome reference for cultivated species of the human gut microbiota.</title>
        <authorList>
            <person name="Zou Y."/>
            <person name="Xue W."/>
            <person name="Luo G."/>
        </authorList>
    </citation>
    <scope>NUCLEOTIDE SEQUENCE [LARGE SCALE GENOMIC DNA]</scope>
    <source>
        <strain evidence="2 3">AF36-7BH</strain>
    </source>
</reference>
<dbReference type="RefSeq" id="WP_118370350.1">
    <property type="nucleotide sequence ID" value="NZ_QROY01000002.1"/>
</dbReference>
<name>A0A415ME24_9FIRM</name>
<comment type="caution">
    <text evidence="2">The sequence shown here is derived from an EMBL/GenBank/DDBJ whole genome shotgun (WGS) entry which is preliminary data.</text>
</comment>
<accession>A0A415ME24</accession>
<dbReference type="AlphaFoldDB" id="A0A415ME24"/>
<sequence length="115" mass="13230">MNDKEALEKLKAYLKCQKRQVKGVHEDCNNKKCDNCDLCYMQGTTGEHIEAIESAIQSLESHKRVIERLKKELKLAEDVEERTVKENPLQFDRVKGYAVGIYNALEFVKNGGKEK</sequence>
<dbReference type="EMBL" id="QROY01000002">
    <property type="protein sequence ID" value="RHL71018.1"/>
    <property type="molecule type" value="Genomic_DNA"/>
</dbReference>
<evidence type="ECO:0000256" key="1">
    <source>
        <dbReference type="SAM" id="Coils"/>
    </source>
</evidence>
<evidence type="ECO:0000313" key="3">
    <source>
        <dbReference type="Proteomes" id="UP000285201"/>
    </source>
</evidence>
<gene>
    <name evidence="2" type="ORF">DW007_02425</name>
</gene>
<dbReference type="Proteomes" id="UP000285201">
    <property type="component" value="Unassembled WGS sequence"/>
</dbReference>